<reference evidence="3" key="1">
    <citation type="submission" date="2015-03" db="EMBL/GenBank/DDBJ databases">
        <authorList>
            <person name="Urmite Genomes"/>
        </authorList>
    </citation>
    <scope>NUCLEOTIDE SEQUENCE [LARGE SCALE GENOMIC DNA]</scope>
    <source>
        <strain evidence="3">Arc-Hr</strain>
    </source>
</reference>
<sequence>MAATDADADPETALETLIEAGAVDEAPDGTLSTTAEFEKTLAVYHDIYGAVSTEEFHQTVSDLFGVAPENVEARLDEFGVTRADVVAYLAAKSFLDAPVERDLLFVMAGLLVEMTPSSPVPSALDELDDGSFESYLDAHPDAVVLVWRRFCEPCDAMKEDLDAILDRVPGGVATAGVDGEAADEFCRSFDVESAPTLLCVRDGELRERASGRRTPDEVAAVLDRVY</sequence>
<keyword evidence="3" id="KW-1185">Reference proteome</keyword>
<dbReference type="InterPro" id="IPR013766">
    <property type="entry name" value="Thioredoxin_domain"/>
</dbReference>
<proteinExistence type="predicted"/>
<dbReference type="CDD" id="cd02947">
    <property type="entry name" value="TRX_family"/>
    <property type="match status" value="1"/>
</dbReference>
<evidence type="ECO:0000259" key="1">
    <source>
        <dbReference type="PROSITE" id="PS51352"/>
    </source>
</evidence>
<dbReference type="OrthoDB" id="304286at2157"/>
<evidence type="ECO:0000313" key="3">
    <source>
        <dbReference type="Proteomes" id="UP000198902"/>
    </source>
</evidence>
<dbReference type="Pfam" id="PF00085">
    <property type="entry name" value="Thioredoxin"/>
    <property type="match status" value="1"/>
</dbReference>
<dbReference type="Gene3D" id="3.40.30.10">
    <property type="entry name" value="Glutaredoxin"/>
    <property type="match status" value="1"/>
</dbReference>
<organism evidence="2 3">
    <name type="scientific">Haloferax massiliensis</name>
    <dbReference type="NCBI Taxonomy" id="1476858"/>
    <lineage>
        <taxon>Archaea</taxon>
        <taxon>Methanobacteriati</taxon>
        <taxon>Methanobacteriota</taxon>
        <taxon>Stenosarchaea group</taxon>
        <taxon>Halobacteria</taxon>
        <taxon>Halobacteriales</taxon>
        <taxon>Haloferacaceae</taxon>
        <taxon>Haloferax</taxon>
    </lineage>
</organism>
<evidence type="ECO:0000313" key="2">
    <source>
        <dbReference type="EMBL" id="CQR50615.1"/>
    </source>
</evidence>
<dbReference type="RefSeq" id="WP_089778773.1">
    <property type="nucleotide sequence ID" value="NZ_CABLRR010000002.1"/>
</dbReference>
<dbReference type="EMBL" id="CSTE01000002">
    <property type="protein sequence ID" value="CQR50615.1"/>
    <property type="molecule type" value="Genomic_DNA"/>
</dbReference>
<dbReference type="Proteomes" id="UP000198902">
    <property type="component" value="Unassembled WGS sequence"/>
</dbReference>
<accession>A0A0D6JSN2</accession>
<dbReference type="AlphaFoldDB" id="A0A0D6JSN2"/>
<dbReference type="SUPFAM" id="SSF52833">
    <property type="entry name" value="Thioredoxin-like"/>
    <property type="match status" value="1"/>
</dbReference>
<gene>
    <name evidence="2" type="ORF">BN996_02098</name>
</gene>
<protein>
    <submittedName>
        <fullName evidence="2">Thioredoxin C-1</fullName>
    </submittedName>
</protein>
<dbReference type="InterPro" id="IPR036249">
    <property type="entry name" value="Thioredoxin-like_sf"/>
</dbReference>
<dbReference type="PROSITE" id="PS51352">
    <property type="entry name" value="THIOREDOXIN_2"/>
    <property type="match status" value="1"/>
</dbReference>
<name>A0A0D6JSN2_9EURY</name>
<feature type="domain" description="Thioredoxin" evidence="1">
    <location>
        <begin position="114"/>
        <end position="226"/>
    </location>
</feature>